<dbReference type="InterPro" id="IPR014710">
    <property type="entry name" value="RmlC-like_jellyroll"/>
</dbReference>
<comment type="caution">
    <text evidence="6">The sequence shown here is derived from an EMBL/GenBank/DDBJ whole genome shotgun (WGS) entry which is preliminary data.</text>
</comment>
<accession>A0A432Z840</accession>
<dbReference type="Gene3D" id="2.60.120.10">
    <property type="entry name" value="Jelly Rolls"/>
    <property type="match status" value="2"/>
</dbReference>
<keyword evidence="2" id="KW-0479">Metal-binding</keyword>
<dbReference type="InterPro" id="IPR012093">
    <property type="entry name" value="Pirin"/>
</dbReference>
<evidence type="ECO:0000256" key="3">
    <source>
        <dbReference type="RuleBase" id="RU003457"/>
    </source>
</evidence>
<evidence type="ECO:0000313" key="7">
    <source>
        <dbReference type="Proteomes" id="UP000287022"/>
    </source>
</evidence>
<dbReference type="InterPro" id="IPR003829">
    <property type="entry name" value="Pirin_N_dom"/>
</dbReference>
<feature type="binding site" evidence="2">
    <location>
        <position position="59"/>
    </location>
    <ligand>
        <name>Fe cation</name>
        <dbReference type="ChEBI" id="CHEBI:24875"/>
    </ligand>
</feature>
<name>A0A432Z840_9GAMM</name>
<dbReference type="AlphaFoldDB" id="A0A432Z840"/>
<evidence type="ECO:0000256" key="1">
    <source>
        <dbReference type="ARBA" id="ARBA00008416"/>
    </source>
</evidence>
<evidence type="ECO:0000256" key="2">
    <source>
        <dbReference type="PIRSR" id="PIRSR006232-1"/>
    </source>
</evidence>
<proteinExistence type="inferred from homology"/>
<evidence type="ECO:0000259" key="5">
    <source>
        <dbReference type="Pfam" id="PF05726"/>
    </source>
</evidence>
<protein>
    <submittedName>
        <fullName evidence="6">Pirin family protein</fullName>
    </submittedName>
</protein>
<dbReference type="Pfam" id="PF05726">
    <property type="entry name" value="Pirin_C"/>
    <property type="match status" value="1"/>
</dbReference>
<dbReference type="Proteomes" id="UP000287022">
    <property type="component" value="Unassembled WGS sequence"/>
</dbReference>
<keyword evidence="2" id="KW-0408">Iron</keyword>
<keyword evidence="7" id="KW-1185">Reference proteome</keyword>
<organism evidence="6 7">
    <name type="scientific">Pseudidiomarina sediminum</name>
    <dbReference type="NCBI Taxonomy" id="431675"/>
    <lineage>
        <taxon>Bacteria</taxon>
        <taxon>Pseudomonadati</taxon>
        <taxon>Pseudomonadota</taxon>
        <taxon>Gammaproteobacteria</taxon>
        <taxon>Alteromonadales</taxon>
        <taxon>Idiomarinaceae</taxon>
        <taxon>Pseudidiomarina</taxon>
    </lineage>
</organism>
<dbReference type="GO" id="GO:0046872">
    <property type="term" value="F:metal ion binding"/>
    <property type="evidence" value="ECO:0007669"/>
    <property type="project" value="UniProtKB-KW"/>
</dbReference>
<feature type="domain" description="Pirin N-terminal" evidence="4">
    <location>
        <begin position="21"/>
        <end position="119"/>
    </location>
</feature>
<dbReference type="RefSeq" id="WP_026862079.1">
    <property type="nucleotide sequence ID" value="NZ_PIQE01000001.1"/>
</dbReference>
<dbReference type="PANTHER" id="PTHR13903">
    <property type="entry name" value="PIRIN-RELATED"/>
    <property type="match status" value="1"/>
</dbReference>
<feature type="domain" description="Pirin C-terminal" evidence="5">
    <location>
        <begin position="177"/>
        <end position="276"/>
    </location>
</feature>
<evidence type="ECO:0000313" key="6">
    <source>
        <dbReference type="EMBL" id="RUO74056.1"/>
    </source>
</evidence>
<sequence length="279" mass="31082">MNAILTRHRGIPAQDGAGVKLTRIVNQPSLRHQDPFLMLDEFRSDDPNDYIAGFPPHPHRGFVTLTYMLAGRMEHQDSVGNTGVVEAGGVQWMKAARGIIHAEMPKQEEGLMWGFQLWLNLPAKDKLSAAQWADHRAETIPQWHGDAVTVRVIAGTETFDGEVVTGPVQQPEQHFQMLDVQFATAGQWQQRGPTPQTRLGYVYQGEVWLNDQLLQRGELVRLAADADLTLRSEAQAGMLLLAAQPIGEPIVQYGPFVMNSHAEIEQAIRDYQAGRFTAT</sequence>
<feature type="binding site" evidence="2">
    <location>
        <position position="101"/>
    </location>
    <ligand>
        <name>Fe cation</name>
        <dbReference type="ChEBI" id="CHEBI:24875"/>
    </ligand>
</feature>
<gene>
    <name evidence="6" type="ORF">CWI80_01460</name>
</gene>
<dbReference type="CDD" id="cd02909">
    <property type="entry name" value="cupin_pirin_N"/>
    <property type="match status" value="1"/>
</dbReference>
<evidence type="ECO:0000259" key="4">
    <source>
        <dbReference type="Pfam" id="PF02678"/>
    </source>
</evidence>
<dbReference type="InterPro" id="IPR008778">
    <property type="entry name" value="Pirin_C_dom"/>
</dbReference>
<reference evidence="7" key="1">
    <citation type="journal article" date="2018" name="Front. Microbiol.">
        <title>Genome-Based Analysis Reveals the Taxonomy and Diversity of the Family Idiomarinaceae.</title>
        <authorList>
            <person name="Liu Y."/>
            <person name="Lai Q."/>
            <person name="Shao Z."/>
        </authorList>
    </citation>
    <scope>NUCLEOTIDE SEQUENCE [LARGE SCALE GENOMIC DNA]</scope>
    <source>
        <strain evidence="7">c121</strain>
    </source>
</reference>
<dbReference type="InterPro" id="IPR011051">
    <property type="entry name" value="RmlC_Cupin_sf"/>
</dbReference>
<dbReference type="EMBL" id="PIQE01000001">
    <property type="protein sequence ID" value="RUO74056.1"/>
    <property type="molecule type" value="Genomic_DNA"/>
</dbReference>
<comment type="cofactor">
    <cofactor evidence="2">
        <name>Fe cation</name>
        <dbReference type="ChEBI" id="CHEBI:24875"/>
    </cofactor>
    <text evidence="2">Binds 1 Fe cation per subunit.</text>
</comment>
<dbReference type="PIRSF" id="PIRSF006232">
    <property type="entry name" value="Pirin"/>
    <property type="match status" value="1"/>
</dbReference>
<comment type="similarity">
    <text evidence="1 3">Belongs to the pirin family.</text>
</comment>
<dbReference type="PANTHER" id="PTHR13903:SF8">
    <property type="entry name" value="PIRIN"/>
    <property type="match status" value="1"/>
</dbReference>
<dbReference type="Pfam" id="PF02678">
    <property type="entry name" value="Pirin"/>
    <property type="match status" value="1"/>
</dbReference>
<dbReference type="STRING" id="1122124.GCA_000423165_01106"/>
<feature type="binding site" evidence="2">
    <location>
        <position position="103"/>
    </location>
    <ligand>
        <name>Fe cation</name>
        <dbReference type="ChEBI" id="CHEBI:24875"/>
    </ligand>
</feature>
<feature type="binding site" evidence="2">
    <location>
        <position position="57"/>
    </location>
    <ligand>
        <name>Fe cation</name>
        <dbReference type="ChEBI" id="CHEBI:24875"/>
    </ligand>
</feature>
<dbReference type="SUPFAM" id="SSF51182">
    <property type="entry name" value="RmlC-like cupins"/>
    <property type="match status" value="1"/>
</dbReference>